<feature type="region of interest" description="Disordered" evidence="1">
    <location>
        <begin position="60"/>
        <end position="80"/>
    </location>
</feature>
<dbReference type="AlphaFoldDB" id="A0A1G2KMK4"/>
<accession>A0A1G2KMK4</accession>
<evidence type="ECO:0000313" key="2">
    <source>
        <dbReference type="EMBL" id="OHA00668.1"/>
    </source>
</evidence>
<evidence type="ECO:0000256" key="1">
    <source>
        <dbReference type="SAM" id="MobiDB-lite"/>
    </source>
</evidence>
<sequence>MPEESKIKKIVVDRNLCIGAASCVVAAGTVFELDAENKAVIKQRGVNPVRSSPAEVLRTRVRDASETSNGVKNSGPAEREALENTAIDDTTLMQAASSCPTKAIFLYGGDGKQIYP</sequence>
<name>A0A1G2KMK4_9BACT</name>
<protein>
    <submittedName>
        <fullName evidence="2">Uncharacterized protein</fullName>
    </submittedName>
</protein>
<gene>
    <name evidence="2" type="ORF">A3C12_02705</name>
</gene>
<comment type="caution">
    <text evidence="2">The sequence shown here is derived from an EMBL/GenBank/DDBJ whole genome shotgun (WGS) entry which is preliminary data.</text>
</comment>
<reference evidence="2 3" key="1">
    <citation type="journal article" date="2016" name="Nat. Commun.">
        <title>Thousands of microbial genomes shed light on interconnected biogeochemical processes in an aquifer system.</title>
        <authorList>
            <person name="Anantharaman K."/>
            <person name="Brown C.T."/>
            <person name="Hug L.A."/>
            <person name="Sharon I."/>
            <person name="Castelle C.J."/>
            <person name="Probst A.J."/>
            <person name="Thomas B.C."/>
            <person name="Singh A."/>
            <person name="Wilkins M.J."/>
            <person name="Karaoz U."/>
            <person name="Brodie E.L."/>
            <person name="Williams K.H."/>
            <person name="Hubbard S.S."/>
            <person name="Banfield J.F."/>
        </authorList>
    </citation>
    <scope>NUCLEOTIDE SEQUENCE [LARGE SCALE GENOMIC DNA]</scope>
</reference>
<dbReference type="SUPFAM" id="SSF54862">
    <property type="entry name" value="4Fe-4S ferredoxins"/>
    <property type="match status" value="1"/>
</dbReference>
<dbReference type="EMBL" id="MHQK01000051">
    <property type="protein sequence ID" value="OHA00668.1"/>
    <property type="molecule type" value="Genomic_DNA"/>
</dbReference>
<proteinExistence type="predicted"/>
<evidence type="ECO:0000313" key="3">
    <source>
        <dbReference type="Proteomes" id="UP000178710"/>
    </source>
</evidence>
<dbReference type="Proteomes" id="UP000178710">
    <property type="component" value="Unassembled WGS sequence"/>
</dbReference>
<dbReference type="Pfam" id="PF13459">
    <property type="entry name" value="Fer4_15"/>
    <property type="match status" value="1"/>
</dbReference>
<organism evidence="2 3">
    <name type="scientific">Candidatus Sungbacteria bacterium RIFCSPHIGHO2_02_FULL_49_20</name>
    <dbReference type="NCBI Taxonomy" id="1802272"/>
    <lineage>
        <taxon>Bacteria</taxon>
        <taxon>Candidatus Sungiibacteriota</taxon>
    </lineage>
</organism>
<dbReference type="Gene3D" id="3.30.70.20">
    <property type="match status" value="1"/>
</dbReference>